<dbReference type="EMBL" id="LAXD01000001">
    <property type="protein sequence ID" value="KWW99962.1"/>
    <property type="molecule type" value="Genomic_DNA"/>
</dbReference>
<dbReference type="Gene3D" id="3.30.70.100">
    <property type="match status" value="1"/>
</dbReference>
<feature type="domain" description="ABM" evidence="1">
    <location>
        <begin position="2"/>
        <end position="91"/>
    </location>
</feature>
<dbReference type="PROSITE" id="PS51725">
    <property type="entry name" value="ABM"/>
    <property type="match status" value="1"/>
</dbReference>
<dbReference type="PANTHER" id="PTHR33336">
    <property type="entry name" value="QUINOL MONOOXYGENASE YGIN-RELATED"/>
    <property type="match status" value="1"/>
</dbReference>
<dbReference type="Proteomes" id="UP000070188">
    <property type="component" value="Unassembled WGS sequence"/>
</dbReference>
<evidence type="ECO:0000313" key="3">
    <source>
        <dbReference type="Proteomes" id="UP000070188"/>
    </source>
</evidence>
<protein>
    <submittedName>
        <fullName evidence="2">Antibiotic biosynthesis monooxygenase</fullName>
    </submittedName>
</protein>
<evidence type="ECO:0000259" key="1">
    <source>
        <dbReference type="PROSITE" id="PS51725"/>
    </source>
</evidence>
<dbReference type="STRING" id="1469144.LI90_1602"/>
<keyword evidence="2" id="KW-0560">Oxidoreductase</keyword>
<dbReference type="SUPFAM" id="SSF54909">
    <property type="entry name" value="Dimeric alpha+beta barrel"/>
    <property type="match status" value="1"/>
</dbReference>
<reference evidence="3" key="1">
    <citation type="submission" date="2015-04" db="EMBL/GenBank/DDBJ databases">
        <title>Physiological reanalysis, assessment of diazotrophy, and genome sequences of multiple isolates of Streptomyces thermoautotrophicus.</title>
        <authorList>
            <person name="MacKellar D.C."/>
            <person name="Lieber L."/>
            <person name="Norman J."/>
            <person name="Bolger A."/>
            <person name="Tobin C."/>
            <person name="Murray J.W."/>
            <person name="Chang R."/>
            <person name="Ford T."/>
            <person name="Nguyen P.Q."/>
            <person name="Woodward J."/>
            <person name="Permingeat H."/>
            <person name="Joshi N.S."/>
            <person name="Silver P.A."/>
            <person name="Usadel B."/>
            <person name="Rutherford A.W."/>
            <person name="Friesen M."/>
            <person name="Prell J."/>
        </authorList>
    </citation>
    <scope>NUCLEOTIDE SEQUENCE [LARGE SCALE GENOMIC DNA]</scope>
    <source>
        <strain evidence="3">H1</strain>
    </source>
</reference>
<dbReference type="OrthoDB" id="3695636at2"/>
<dbReference type="AlphaFoldDB" id="A0A132MQ48"/>
<keyword evidence="3" id="KW-1185">Reference proteome</keyword>
<organism evidence="2 3">
    <name type="scientific">Carbonactinospora thermoautotrophica</name>
    <dbReference type="NCBI Taxonomy" id="1469144"/>
    <lineage>
        <taxon>Bacteria</taxon>
        <taxon>Bacillati</taxon>
        <taxon>Actinomycetota</taxon>
        <taxon>Actinomycetes</taxon>
        <taxon>Kitasatosporales</taxon>
        <taxon>Carbonactinosporaceae</taxon>
        <taxon>Carbonactinospora</taxon>
    </lineage>
</organism>
<comment type="caution">
    <text evidence="2">The sequence shown here is derived from an EMBL/GenBank/DDBJ whole genome shotgun (WGS) entry which is preliminary data.</text>
</comment>
<dbReference type="InterPro" id="IPR007138">
    <property type="entry name" value="ABM_dom"/>
</dbReference>
<dbReference type="RefSeq" id="WP_066886123.1">
    <property type="nucleotide sequence ID" value="NZ_LAXD01000001.1"/>
</dbReference>
<gene>
    <name evidence="2" type="ORF">LI90_1602</name>
</gene>
<dbReference type="Pfam" id="PF03992">
    <property type="entry name" value="ABM"/>
    <property type="match status" value="1"/>
</dbReference>
<name>A0A132MQ48_9ACTN</name>
<dbReference type="PANTHER" id="PTHR33336:SF15">
    <property type="entry name" value="ABM DOMAIN-CONTAINING PROTEIN"/>
    <property type="match status" value="1"/>
</dbReference>
<dbReference type="InterPro" id="IPR050744">
    <property type="entry name" value="AI-2_Isomerase_LsrG"/>
</dbReference>
<sequence length="97" mass="10991">MIALIARYRCRPGRADEVAAALRDYAPLVRAEPGCTLFLVYRQSDDPDEFRLVEHYVDDEAMRAHLNSAHFREVIEGRVVPALEVRERVILTPIAGA</sequence>
<accession>A0A132MQ48</accession>
<proteinExistence type="predicted"/>
<dbReference type="GO" id="GO:0004497">
    <property type="term" value="F:monooxygenase activity"/>
    <property type="evidence" value="ECO:0007669"/>
    <property type="project" value="UniProtKB-KW"/>
</dbReference>
<keyword evidence="2" id="KW-0503">Monooxygenase</keyword>
<dbReference type="PATRIC" id="fig|1469144.10.peg.1751"/>
<evidence type="ECO:0000313" key="2">
    <source>
        <dbReference type="EMBL" id="KWW99962.1"/>
    </source>
</evidence>
<dbReference type="InterPro" id="IPR011008">
    <property type="entry name" value="Dimeric_a/b-barrel"/>
</dbReference>